<evidence type="ECO:0000313" key="3">
    <source>
        <dbReference type="Proteomes" id="UP000198992"/>
    </source>
</evidence>
<dbReference type="InterPro" id="IPR038732">
    <property type="entry name" value="HpyO/CreE_NAD-binding"/>
</dbReference>
<dbReference type="InterPro" id="IPR052189">
    <property type="entry name" value="L-asp_N-monooxygenase_NS-form"/>
</dbReference>
<dbReference type="OrthoDB" id="101972at2"/>
<protein>
    <submittedName>
        <fullName evidence="2">Uncharacterized NAD(P)/FAD-binding protein YdhS</fullName>
    </submittedName>
</protein>
<reference evidence="2 3" key="1">
    <citation type="submission" date="2016-10" db="EMBL/GenBank/DDBJ databases">
        <authorList>
            <person name="de Groot N.N."/>
        </authorList>
    </citation>
    <scope>NUCLEOTIDE SEQUENCE [LARGE SCALE GENOMIC DNA]</scope>
    <source>
        <strain evidence="2 3">MT12</strain>
    </source>
</reference>
<dbReference type="Pfam" id="PF13454">
    <property type="entry name" value="NAD_binding_9"/>
    <property type="match status" value="1"/>
</dbReference>
<dbReference type="Proteomes" id="UP000198992">
    <property type="component" value="Unassembled WGS sequence"/>
</dbReference>
<gene>
    <name evidence="2" type="ORF">SAMN05444164_2415</name>
</gene>
<dbReference type="PANTHER" id="PTHR40254">
    <property type="entry name" value="BLR0577 PROTEIN"/>
    <property type="match status" value="1"/>
</dbReference>
<accession>A0A1H4UCJ9</accession>
<name>A0A1H4UCJ9_9BRAD</name>
<proteinExistence type="predicted"/>
<feature type="domain" description="FAD-dependent urate hydroxylase HpyO/Asp monooxygenase CreE-like FAD/NAD(P)-binding" evidence="1">
    <location>
        <begin position="10"/>
        <end position="161"/>
    </location>
</feature>
<sequence>MTDSSGRHVIIVGGGASGVLLAYQLLHQSSCDLGVTLIEQRPDIGRGIAYHTGNPDHLLNVRAANMSALPDQPDHFWRWLVSRQDEVPLCPDPYCFVPRRVYGDYIASLLEQGASDRTDGQRLTIVRGTCVDVSEGSDEAIATLDDGRCLAGDTIVLATGHDMRASNPGHADPWTPPSAAPIDADATVLILGTGLTMVDYVLSLLRDGHRGPIIAMSRRGLLAKPHRRVDPVRIAETDVPFGASVSQLTRWLRARVERHAAEGGDWRGVIDGLRPYTQRLWRELPLTSKRRFLEHARAWWDVHRHRMAPEVEARITGALYDGQLSLIAAKMVRIEPNDAGAAVAYRLRGDTETRQLQVGTVVDCTGIVKDPRATPNPAVRSLFQRGLACVDPLCIGIETDPDCAIVDREGVPSRRLFAVGPLTRAAFWEIIAIPDIRNQCAELAALLSRTGDTGQHPLRRELTRV</sequence>
<dbReference type="PANTHER" id="PTHR40254:SF1">
    <property type="entry name" value="BLR0577 PROTEIN"/>
    <property type="match status" value="1"/>
</dbReference>
<dbReference type="AlphaFoldDB" id="A0A1H4UCJ9"/>
<evidence type="ECO:0000259" key="1">
    <source>
        <dbReference type="Pfam" id="PF13454"/>
    </source>
</evidence>
<dbReference type="RefSeq" id="WP_092125883.1">
    <property type="nucleotide sequence ID" value="NZ_FNTH01000001.1"/>
</dbReference>
<dbReference type="EMBL" id="FNTH01000001">
    <property type="protein sequence ID" value="SEC66572.1"/>
    <property type="molecule type" value="Genomic_DNA"/>
</dbReference>
<dbReference type="InterPro" id="IPR036188">
    <property type="entry name" value="FAD/NAD-bd_sf"/>
</dbReference>
<organism evidence="2 3">
    <name type="scientific">Bradyrhizobium erythrophlei</name>
    <dbReference type="NCBI Taxonomy" id="1437360"/>
    <lineage>
        <taxon>Bacteria</taxon>
        <taxon>Pseudomonadati</taxon>
        <taxon>Pseudomonadota</taxon>
        <taxon>Alphaproteobacteria</taxon>
        <taxon>Hyphomicrobiales</taxon>
        <taxon>Nitrobacteraceae</taxon>
        <taxon>Bradyrhizobium</taxon>
    </lineage>
</organism>
<dbReference type="SUPFAM" id="SSF51905">
    <property type="entry name" value="FAD/NAD(P)-binding domain"/>
    <property type="match status" value="1"/>
</dbReference>
<evidence type="ECO:0000313" key="2">
    <source>
        <dbReference type="EMBL" id="SEC66572.1"/>
    </source>
</evidence>
<dbReference type="Gene3D" id="3.50.50.60">
    <property type="entry name" value="FAD/NAD(P)-binding domain"/>
    <property type="match status" value="2"/>
</dbReference>